<protein>
    <recommendedName>
        <fullName evidence="3">Glutamine amidotransferase type-2 domain-containing protein</fullName>
    </recommendedName>
</protein>
<keyword evidence="1" id="KW-0315">Glutamine amidotransferase</keyword>
<dbReference type="SUPFAM" id="SSF56235">
    <property type="entry name" value="N-terminal nucleophile aminohydrolases (Ntn hydrolases)"/>
    <property type="match status" value="1"/>
</dbReference>
<dbReference type="AlphaFoldDB" id="A0A7S2P4J9"/>
<feature type="signal peptide" evidence="2">
    <location>
        <begin position="1"/>
        <end position="21"/>
    </location>
</feature>
<dbReference type="InterPro" id="IPR026869">
    <property type="entry name" value="EgtC-like"/>
</dbReference>
<name>A0A7S2P4J9_9STRA</name>
<dbReference type="Pfam" id="PF13230">
    <property type="entry name" value="GATase_4"/>
    <property type="match status" value="1"/>
</dbReference>
<evidence type="ECO:0000313" key="4">
    <source>
        <dbReference type="EMBL" id="CAD9576880.1"/>
    </source>
</evidence>
<dbReference type="PANTHER" id="PTHR42824:SF1">
    <property type="entry name" value="GLUTAMINE AMIDOTRANSFERASE YAFJ-RELATED"/>
    <property type="match status" value="1"/>
</dbReference>
<feature type="domain" description="Glutamine amidotransferase type-2" evidence="3">
    <location>
        <begin position="91"/>
        <end position="375"/>
    </location>
</feature>
<organism evidence="4">
    <name type="scientific">Leptocylindrus danicus</name>
    <dbReference type="NCBI Taxonomy" id="163516"/>
    <lineage>
        <taxon>Eukaryota</taxon>
        <taxon>Sar</taxon>
        <taxon>Stramenopiles</taxon>
        <taxon>Ochrophyta</taxon>
        <taxon>Bacillariophyta</taxon>
        <taxon>Coscinodiscophyceae</taxon>
        <taxon>Chaetocerotophycidae</taxon>
        <taxon>Leptocylindrales</taxon>
        <taxon>Leptocylindraceae</taxon>
        <taxon>Leptocylindrus</taxon>
    </lineage>
</organism>
<dbReference type="CDD" id="cd01908">
    <property type="entry name" value="YafJ"/>
    <property type="match status" value="1"/>
</dbReference>
<evidence type="ECO:0000256" key="2">
    <source>
        <dbReference type="SAM" id="SignalP"/>
    </source>
</evidence>
<dbReference type="PROSITE" id="PS51278">
    <property type="entry name" value="GATASE_TYPE_2"/>
    <property type="match status" value="1"/>
</dbReference>
<dbReference type="PANTHER" id="PTHR42824">
    <property type="entry name" value="GLUTAMINE AMIDOTRANSFERASE"/>
    <property type="match status" value="1"/>
</dbReference>
<keyword evidence="2" id="KW-0732">Signal</keyword>
<dbReference type="InterPro" id="IPR017932">
    <property type="entry name" value="GATase_2_dom"/>
</dbReference>
<evidence type="ECO:0000259" key="3">
    <source>
        <dbReference type="PROSITE" id="PS51278"/>
    </source>
</evidence>
<accession>A0A7S2P4J9</accession>
<reference evidence="4" key="1">
    <citation type="submission" date="2021-01" db="EMBL/GenBank/DDBJ databases">
        <authorList>
            <person name="Corre E."/>
            <person name="Pelletier E."/>
            <person name="Niang G."/>
            <person name="Scheremetjew M."/>
            <person name="Finn R."/>
            <person name="Kale V."/>
            <person name="Holt S."/>
            <person name="Cochrane G."/>
            <person name="Meng A."/>
            <person name="Brown T."/>
            <person name="Cohen L."/>
        </authorList>
    </citation>
    <scope>NUCLEOTIDE SEQUENCE</scope>
    <source>
        <strain evidence="4">B650</strain>
    </source>
</reference>
<sequence length="433" mass="47747">MYKSILTFQVALSCVIPVAVASSFSPGATTQLTIQSTHHRQKLRNEEINNNNKHNNFSTYFCPLSPSTKYSSTNIKTAASATRTNTRLNMCQLLGMNCATPTDFVFSFSGFRQRGGLTDKHSDGWGCIFYEGRGVRAFHDSSAAAESPIADLISNYPIKTLNMLAHIRYATTGAVALENVHPFQREMWGIIFSFAHNGDVPKFGKDRMHPWIGDVRGEKTYNPVGDTDSEAVFCAILNALRAKFKTLPTMPVLYDAIAALCKEIVTDTCGSTEEDSRNPDDPPIFNMLLGVGQHVQFAYSWPGARPGSTCWNGLCYTVRKPPFATAKLSDMDYSVDFNAVTTESDCVAVIATTPLTNNEQWVEFERGELVLFDNGLPHSAIDDIARVEEKGHGLQSRVLQKLPLPKAAADFHTWYGGAKNSRAIDDVSSNFVI</sequence>
<evidence type="ECO:0000256" key="1">
    <source>
        <dbReference type="ARBA" id="ARBA00022962"/>
    </source>
</evidence>
<proteinExistence type="predicted"/>
<dbReference type="InterPro" id="IPR029055">
    <property type="entry name" value="Ntn_hydrolases_N"/>
</dbReference>
<dbReference type="EMBL" id="HBGY01014239">
    <property type="protein sequence ID" value="CAD9576880.1"/>
    <property type="molecule type" value="Transcribed_RNA"/>
</dbReference>
<gene>
    <name evidence="4" type="ORF">LDAN0321_LOCUS9217</name>
</gene>
<feature type="chain" id="PRO_5030732971" description="Glutamine amidotransferase type-2 domain-containing protein" evidence="2">
    <location>
        <begin position="22"/>
        <end position="433"/>
    </location>
</feature>
<dbReference type="Gene3D" id="3.60.20.10">
    <property type="entry name" value="Glutamine Phosphoribosylpyrophosphate, subunit 1, domain 1"/>
    <property type="match status" value="1"/>
</dbReference>